<dbReference type="EMBL" id="JAQIZT010000004">
    <property type="protein sequence ID" value="KAJ7001313.1"/>
    <property type="molecule type" value="Genomic_DNA"/>
</dbReference>
<sequence>MAACCCPLIMGILCFQQRKGSRRKQRGAGGDKVNKIQMLMYNDSRGTGALFLTLFRLQANTQADTSASQAVVYLLCDHIHVYASLPWYTWGIHWLEQVGEGTAQRPEEDFAKLPPDGK</sequence>
<protein>
    <submittedName>
        <fullName evidence="1">Uncharacterized protein</fullName>
    </submittedName>
</protein>
<organism evidence="1 2">
    <name type="scientific">Populus alba x Populus x berolinensis</name>
    <dbReference type="NCBI Taxonomy" id="444605"/>
    <lineage>
        <taxon>Eukaryota</taxon>
        <taxon>Viridiplantae</taxon>
        <taxon>Streptophyta</taxon>
        <taxon>Embryophyta</taxon>
        <taxon>Tracheophyta</taxon>
        <taxon>Spermatophyta</taxon>
        <taxon>Magnoliopsida</taxon>
        <taxon>eudicotyledons</taxon>
        <taxon>Gunneridae</taxon>
        <taxon>Pentapetalae</taxon>
        <taxon>rosids</taxon>
        <taxon>fabids</taxon>
        <taxon>Malpighiales</taxon>
        <taxon>Salicaceae</taxon>
        <taxon>Saliceae</taxon>
        <taxon>Populus</taxon>
    </lineage>
</organism>
<accession>A0AAD6W6V0</accession>
<evidence type="ECO:0000313" key="2">
    <source>
        <dbReference type="Proteomes" id="UP001164929"/>
    </source>
</evidence>
<gene>
    <name evidence="1" type="ORF">NC653_011671</name>
</gene>
<dbReference type="AlphaFoldDB" id="A0AAD6W6V0"/>
<proteinExistence type="predicted"/>
<reference evidence="1 2" key="1">
    <citation type="journal article" date="2023" name="Mol. Ecol. Resour.">
        <title>Chromosome-level genome assembly of a triploid poplar Populus alba 'Berolinensis'.</title>
        <authorList>
            <person name="Chen S."/>
            <person name="Yu Y."/>
            <person name="Wang X."/>
            <person name="Wang S."/>
            <person name="Zhang T."/>
            <person name="Zhou Y."/>
            <person name="He R."/>
            <person name="Meng N."/>
            <person name="Wang Y."/>
            <person name="Liu W."/>
            <person name="Liu Z."/>
            <person name="Liu J."/>
            <person name="Guo Q."/>
            <person name="Huang H."/>
            <person name="Sederoff R.R."/>
            <person name="Wang G."/>
            <person name="Qu G."/>
            <person name="Chen S."/>
        </authorList>
    </citation>
    <scope>NUCLEOTIDE SEQUENCE [LARGE SCALE GENOMIC DNA]</scope>
    <source>
        <strain evidence="1">SC-2020</strain>
    </source>
</reference>
<keyword evidence="2" id="KW-1185">Reference proteome</keyword>
<evidence type="ECO:0000313" key="1">
    <source>
        <dbReference type="EMBL" id="KAJ7001313.1"/>
    </source>
</evidence>
<dbReference type="Proteomes" id="UP001164929">
    <property type="component" value="Chromosome 4"/>
</dbReference>
<comment type="caution">
    <text evidence="1">The sequence shown here is derived from an EMBL/GenBank/DDBJ whole genome shotgun (WGS) entry which is preliminary data.</text>
</comment>
<name>A0AAD6W6V0_9ROSI</name>